<feature type="domain" description="Oxidoreductase molybdopterin-binding" evidence="7">
    <location>
        <begin position="337"/>
        <end position="485"/>
    </location>
</feature>
<keyword evidence="6" id="KW-0472">Membrane</keyword>
<comment type="cofactor">
    <cofactor evidence="1">
        <name>Mo-molybdopterin</name>
        <dbReference type="ChEBI" id="CHEBI:71302"/>
    </cofactor>
</comment>
<evidence type="ECO:0000259" key="7">
    <source>
        <dbReference type="Pfam" id="PF00174"/>
    </source>
</evidence>
<dbReference type="KEGG" id="kbs:EPA93_28515"/>
<dbReference type="Pfam" id="PF03404">
    <property type="entry name" value="Mo-co_dimer"/>
    <property type="match status" value="1"/>
</dbReference>
<dbReference type="InterPro" id="IPR014756">
    <property type="entry name" value="Ig_E-set"/>
</dbReference>
<name>A0A4P6JVK8_KTERU</name>
<dbReference type="GO" id="GO:0030151">
    <property type="term" value="F:molybdenum ion binding"/>
    <property type="evidence" value="ECO:0007669"/>
    <property type="project" value="InterPro"/>
</dbReference>
<proteinExistence type="predicted"/>
<accession>A0A4P6JVK8</accession>
<reference evidence="9 10" key="1">
    <citation type="submission" date="2019-01" db="EMBL/GenBank/DDBJ databases">
        <title>Ktedonosporobacter rubrisoli SCAWS-G2.</title>
        <authorList>
            <person name="Huang Y."/>
            <person name="Yan B."/>
        </authorList>
    </citation>
    <scope>NUCLEOTIDE SEQUENCE [LARGE SCALE GENOMIC DNA]</scope>
    <source>
        <strain evidence="9 10">SCAWS-G2</strain>
    </source>
</reference>
<feature type="domain" description="Moybdenum cofactor oxidoreductase dimerisation" evidence="8">
    <location>
        <begin position="500"/>
        <end position="585"/>
    </location>
</feature>
<dbReference type="GO" id="GO:0006790">
    <property type="term" value="P:sulfur compound metabolic process"/>
    <property type="evidence" value="ECO:0007669"/>
    <property type="project" value="TreeGrafter"/>
</dbReference>
<evidence type="ECO:0000256" key="1">
    <source>
        <dbReference type="ARBA" id="ARBA00001924"/>
    </source>
</evidence>
<dbReference type="PANTHER" id="PTHR19372:SF7">
    <property type="entry name" value="SULFITE OXIDASE, MITOCHONDRIAL"/>
    <property type="match status" value="1"/>
</dbReference>
<evidence type="ECO:0008006" key="11">
    <source>
        <dbReference type="Google" id="ProtNLM"/>
    </source>
</evidence>
<dbReference type="OrthoDB" id="9778777at2"/>
<dbReference type="Pfam" id="PF00174">
    <property type="entry name" value="Oxidored_molyb"/>
    <property type="match status" value="1"/>
</dbReference>
<evidence type="ECO:0000256" key="4">
    <source>
        <dbReference type="ARBA" id="ARBA00023002"/>
    </source>
</evidence>
<dbReference type="EMBL" id="CP035758">
    <property type="protein sequence ID" value="QBD79708.1"/>
    <property type="molecule type" value="Genomic_DNA"/>
</dbReference>
<feature type="transmembrane region" description="Helical" evidence="6">
    <location>
        <begin position="258"/>
        <end position="279"/>
    </location>
</feature>
<protein>
    <recommendedName>
        <fullName evidence="11">Molybdopterin-binding oxidoreductase</fullName>
    </recommendedName>
</protein>
<dbReference type="InterPro" id="IPR008335">
    <property type="entry name" value="Mopterin_OxRdtase_euk"/>
</dbReference>
<dbReference type="PRINTS" id="PR00407">
    <property type="entry name" value="EUMOPTERIN"/>
</dbReference>
<dbReference type="InterPro" id="IPR000572">
    <property type="entry name" value="OxRdtase_Mopterin-bd_dom"/>
</dbReference>
<evidence type="ECO:0000259" key="8">
    <source>
        <dbReference type="Pfam" id="PF03404"/>
    </source>
</evidence>
<feature type="region of interest" description="Disordered" evidence="5">
    <location>
        <begin position="584"/>
        <end position="608"/>
    </location>
</feature>
<feature type="transmembrane region" description="Helical" evidence="6">
    <location>
        <begin position="120"/>
        <end position="147"/>
    </location>
</feature>
<feature type="compositionally biased region" description="Polar residues" evidence="5">
    <location>
        <begin position="599"/>
        <end position="608"/>
    </location>
</feature>
<keyword evidence="2" id="KW-0500">Molybdenum</keyword>
<evidence type="ECO:0000256" key="6">
    <source>
        <dbReference type="SAM" id="Phobius"/>
    </source>
</evidence>
<dbReference type="SUPFAM" id="SSF56524">
    <property type="entry name" value="Oxidoreductase molybdopterin-binding domain"/>
    <property type="match status" value="1"/>
</dbReference>
<evidence type="ECO:0000256" key="2">
    <source>
        <dbReference type="ARBA" id="ARBA00022505"/>
    </source>
</evidence>
<dbReference type="GO" id="GO:0020037">
    <property type="term" value="F:heme binding"/>
    <property type="evidence" value="ECO:0007669"/>
    <property type="project" value="TreeGrafter"/>
</dbReference>
<dbReference type="GO" id="GO:0008482">
    <property type="term" value="F:sulfite oxidase activity"/>
    <property type="evidence" value="ECO:0007669"/>
    <property type="project" value="TreeGrafter"/>
</dbReference>
<feature type="transmembrane region" description="Helical" evidence="6">
    <location>
        <begin position="188"/>
        <end position="210"/>
    </location>
</feature>
<evidence type="ECO:0000313" key="9">
    <source>
        <dbReference type="EMBL" id="QBD79708.1"/>
    </source>
</evidence>
<keyword evidence="6" id="KW-1133">Transmembrane helix</keyword>
<dbReference type="InterPro" id="IPR005066">
    <property type="entry name" value="MoCF_OxRdtse_dimer"/>
</dbReference>
<feature type="transmembrane region" description="Helical" evidence="6">
    <location>
        <begin position="59"/>
        <end position="80"/>
    </location>
</feature>
<keyword evidence="6" id="KW-0812">Transmembrane</keyword>
<dbReference type="Gene3D" id="2.60.40.650">
    <property type="match status" value="1"/>
</dbReference>
<organism evidence="9 10">
    <name type="scientific">Ktedonosporobacter rubrisoli</name>
    <dbReference type="NCBI Taxonomy" id="2509675"/>
    <lineage>
        <taxon>Bacteria</taxon>
        <taxon>Bacillati</taxon>
        <taxon>Chloroflexota</taxon>
        <taxon>Ktedonobacteria</taxon>
        <taxon>Ktedonobacterales</taxon>
        <taxon>Ktedonosporobacteraceae</taxon>
        <taxon>Ktedonosporobacter</taxon>
    </lineage>
</organism>
<sequence length="608" mass="66067">MLVGKRAQIVRNCKFMLSATCVTINGIVRQSIDPRSTRLNLNIERPDMRASFFSPRQRFGVGFLAGLAAGVLAGLLMLLLSLTVNGVSLPEVFGAAITNIMPASTFDYLHELIGVDAKRYLFVIIFVGQCVVFALCGGSYALLLGRIKRRDILEWRDGVWLAALLWLLCGLILLPLIGAGFFGAQLHIGIWQTAISLAVVGLCFGLLFVLTQSWLSRMRLQAQSEADSSPSTTINELNKPAEAKALSDLPAQPGRRSVLRAGVAIVAVGALGTLAWRFISGGFGGTSVAEQVQRFKSKISPPPTPNYGPFQTVAQLSPEVTSNEQYYVVSKNLLSDPVVNASGWQLKVYGQVERPYSLTYAELKALPMKQQYESMMCISNEVGGPYMSNALWEGVPLADLLKQAGSIEPGATKVVLHATDDYSDSIHLAKALEPTTLVALHMNGVNLPTGHGYPARLLVPGIYGMKHVKWITGIEVVKENYQGFWQMRGWSDDAPIRLTSRIDTPLSSAKLAANKPTYIAGVAFSGNKEISEVDVSLDGGQNWQRAVLKRPLSALTWVLWELPWQPHAGSYTVMVRAIDMEGNVQDPSEQPPAPIGSSGYHTISVTVA</sequence>
<dbReference type="GO" id="GO:0043546">
    <property type="term" value="F:molybdopterin cofactor binding"/>
    <property type="evidence" value="ECO:0007669"/>
    <property type="project" value="TreeGrafter"/>
</dbReference>
<dbReference type="Gene3D" id="3.90.420.10">
    <property type="entry name" value="Oxidoreductase, molybdopterin-binding domain"/>
    <property type="match status" value="1"/>
</dbReference>
<gene>
    <name evidence="9" type="ORF">EPA93_28515</name>
</gene>
<dbReference type="InterPro" id="IPR036374">
    <property type="entry name" value="OxRdtase_Mopterin-bd_sf"/>
</dbReference>
<evidence type="ECO:0000256" key="3">
    <source>
        <dbReference type="ARBA" id="ARBA00022723"/>
    </source>
</evidence>
<dbReference type="PANTHER" id="PTHR19372">
    <property type="entry name" value="SULFITE REDUCTASE"/>
    <property type="match status" value="1"/>
</dbReference>
<keyword evidence="10" id="KW-1185">Reference proteome</keyword>
<keyword evidence="3" id="KW-0479">Metal-binding</keyword>
<dbReference type="AlphaFoldDB" id="A0A4P6JVK8"/>
<evidence type="ECO:0000313" key="10">
    <source>
        <dbReference type="Proteomes" id="UP000290365"/>
    </source>
</evidence>
<dbReference type="SUPFAM" id="SSF81296">
    <property type="entry name" value="E set domains"/>
    <property type="match status" value="1"/>
</dbReference>
<dbReference type="Proteomes" id="UP000290365">
    <property type="component" value="Chromosome"/>
</dbReference>
<keyword evidence="4" id="KW-0560">Oxidoreductase</keyword>
<evidence type="ECO:0000256" key="5">
    <source>
        <dbReference type="SAM" id="MobiDB-lite"/>
    </source>
</evidence>
<feature type="transmembrane region" description="Helical" evidence="6">
    <location>
        <begin position="159"/>
        <end position="182"/>
    </location>
</feature>